<comment type="caution">
    <text evidence="2">The sequence shown here is derived from an EMBL/GenBank/DDBJ whole genome shotgun (WGS) entry which is preliminary data.</text>
</comment>
<evidence type="ECO:0000313" key="3">
    <source>
        <dbReference type="Proteomes" id="UP001392437"/>
    </source>
</evidence>
<feature type="region of interest" description="Disordered" evidence="1">
    <location>
        <begin position="119"/>
        <end position="180"/>
    </location>
</feature>
<keyword evidence="3" id="KW-1185">Reference proteome</keyword>
<proteinExistence type="predicted"/>
<reference evidence="2 3" key="1">
    <citation type="submission" date="2023-01" db="EMBL/GenBank/DDBJ databases">
        <title>Analysis of 21 Apiospora genomes using comparative genomics revels a genus with tremendous synthesis potential of carbohydrate active enzymes and secondary metabolites.</title>
        <authorList>
            <person name="Sorensen T."/>
        </authorList>
    </citation>
    <scope>NUCLEOTIDE SEQUENCE [LARGE SCALE GENOMIC DNA]</scope>
    <source>
        <strain evidence="2 3">CBS 117206</strain>
    </source>
</reference>
<sequence length="180" mass="20106">MESRIARDDCKRRVRHLIMDLMIAETLTPEHGLFRNCLGAEHQLSGSPTGLCLQQLDYRTIESPEACMAGYGERIMAEGWDHDVFFRVKTYVRATHCHRHCDGILKRLEELEREYNDTLVQAEDSSGPRPLSSGMPRIGRSLDDDGPSVFSSSSTPLPDDGRFVASSDTTSDAATIVNHP</sequence>
<protein>
    <submittedName>
        <fullName evidence="2">Uncharacterized protein</fullName>
    </submittedName>
</protein>
<dbReference type="EMBL" id="JAQQWP010000004">
    <property type="protein sequence ID" value="KAK8120828.1"/>
    <property type="molecule type" value="Genomic_DNA"/>
</dbReference>
<organism evidence="2 3">
    <name type="scientific">Apiospora kogelbergensis</name>
    <dbReference type="NCBI Taxonomy" id="1337665"/>
    <lineage>
        <taxon>Eukaryota</taxon>
        <taxon>Fungi</taxon>
        <taxon>Dikarya</taxon>
        <taxon>Ascomycota</taxon>
        <taxon>Pezizomycotina</taxon>
        <taxon>Sordariomycetes</taxon>
        <taxon>Xylariomycetidae</taxon>
        <taxon>Amphisphaeriales</taxon>
        <taxon>Apiosporaceae</taxon>
        <taxon>Apiospora</taxon>
    </lineage>
</organism>
<dbReference type="Proteomes" id="UP001392437">
    <property type="component" value="Unassembled WGS sequence"/>
</dbReference>
<gene>
    <name evidence="2" type="ORF">PG999_004948</name>
</gene>
<dbReference type="AlphaFoldDB" id="A0AAW0R0T1"/>
<name>A0AAW0R0T1_9PEZI</name>
<evidence type="ECO:0000256" key="1">
    <source>
        <dbReference type="SAM" id="MobiDB-lite"/>
    </source>
</evidence>
<accession>A0AAW0R0T1</accession>
<evidence type="ECO:0000313" key="2">
    <source>
        <dbReference type="EMBL" id="KAK8120828.1"/>
    </source>
</evidence>